<sequence length="152" mass="15756">MREPAIDSMKLAVPVLATALLFWGYTITGRELLQACPHATSGLWNCAPANGTSAGLVVCLNICPSPSDPCAPCSNPAITCSEVDANKTSQPPRQFNATLNEYQYGNVCFSPTPPPGSTGIENSNPGLPSVSQPDGGEPVPSYTGRAPPPSGR</sequence>
<accession>A0ABP1FPD4</accession>
<name>A0ABP1FPD4_9CHLO</name>
<protein>
    <submittedName>
        <fullName evidence="2">G4082 protein</fullName>
    </submittedName>
</protein>
<feature type="compositionally biased region" description="Polar residues" evidence="1">
    <location>
        <begin position="119"/>
        <end position="132"/>
    </location>
</feature>
<feature type="region of interest" description="Disordered" evidence="1">
    <location>
        <begin position="107"/>
        <end position="152"/>
    </location>
</feature>
<gene>
    <name evidence="2" type="primary">g4082</name>
    <name evidence="2" type="ORF">VP750_LOCUS3484</name>
</gene>
<comment type="caution">
    <text evidence="2">The sequence shown here is derived from an EMBL/GenBank/DDBJ whole genome shotgun (WGS) entry which is preliminary data.</text>
</comment>
<evidence type="ECO:0000256" key="1">
    <source>
        <dbReference type="SAM" id="MobiDB-lite"/>
    </source>
</evidence>
<evidence type="ECO:0000313" key="3">
    <source>
        <dbReference type="Proteomes" id="UP001497392"/>
    </source>
</evidence>
<dbReference type="Proteomes" id="UP001497392">
    <property type="component" value="Unassembled WGS sequence"/>
</dbReference>
<organism evidence="2 3">
    <name type="scientific">Coccomyxa viridis</name>
    <dbReference type="NCBI Taxonomy" id="1274662"/>
    <lineage>
        <taxon>Eukaryota</taxon>
        <taxon>Viridiplantae</taxon>
        <taxon>Chlorophyta</taxon>
        <taxon>core chlorophytes</taxon>
        <taxon>Trebouxiophyceae</taxon>
        <taxon>Trebouxiophyceae incertae sedis</taxon>
        <taxon>Coccomyxaceae</taxon>
        <taxon>Coccomyxa</taxon>
    </lineage>
</organism>
<proteinExistence type="predicted"/>
<evidence type="ECO:0000313" key="2">
    <source>
        <dbReference type="EMBL" id="CAL5221825.1"/>
    </source>
</evidence>
<dbReference type="EMBL" id="CAXHTA020000005">
    <property type="protein sequence ID" value="CAL5221825.1"/>
    <property type="molecule type" value="Genomic_DNA"/>
</dbReference>
<keyword evidence="3" id="KW-1185">Reference proteome</keyword>
<reference evidence="2 3" key="1">
    <citation type="submission" date="2024-06" db="EMBL/GenBank/DDBJ databases">
        <authorList>
            <person name="Kraege A."/>
            <person name="Thomma B."/>
        </authorList>
    </citation>
    <scope>NUCLEOTIDE SEQUENCE [LARGE SCALE GENOMIC DNA]</scope>
</reference>